<gene>
    <name evidence="2" type="ORF">AUJ77_00640</name>
</gene>
<evidence type="ECO:0000313" key="3">
    <source>
        <dbReference type="Proteomes" id="UP000181992"/>
    </source>
</evidence>
<evidence type="ECO:0000256" key="1">
    <source>
        <dbReference type="SAM" id="Phobius"/>
    </source>
</evidence>
<keyword evidence="1" id="KW-1133">Transmembrane helix</keyword>
<protein>
    <submittedName>
        <fullName evidence="2">Uncharacterized protein</fullName>
    </submittedName>
</protein>
<feature type="transmembrane region" description="Helical" evidence="1">
    <location>
        <begin position="6"/>
        <end position="22"/>
    </location>
</feature>
<sequence>MTKQLFSFIVIILSLVFSFFYVKPEYTLMQERRADFANLIETLNASAIVKTLIRETGRNLSSVAASDLARFDIFLPDVIDPIHFANDLQYLGTMNGVILENIKVTEPKNLDQKSTGVSSEGVVTQLSRGVVFLESHLKQDQGVVPNGNPVVSTTTTTTITQKEYVVTKASFTCTATYEKFSLFLDSLEKSLGLINVTALSFTPYVETDPQKIKAGGGQTYEFSASIETYSLK</sequence>
<name>A0A1J4V1S2_9BACT</name>
<evidence type="ECO:0000313" key="2">
    <source>
        <dbReference type="EMBL" id="OIO31122.1"/>
    </source>
</evidence>
<proteinExistence type="predicted"/>
<dbReference type="EMBL" id="MNVN01000007">
    <property type="protein sequence ID" value="OIO31122.1"/>
    <property type="molecule type" value="Genomic_DNA"/>
</dbReference>
<keyword evidence="1" id="KW-0472">Membrane</keyword>
<reference evidence="2 3" key="1">
    <citation type="journal article" date="2016" name="Environ. Microbiol.">
        <title>Genomic resolution of a cold subsurface aquifer community provides metabolic insights for novel microbes adapted to high CO concentrations.</title>
        <authorList>
            <person name="Probst A.J."/>
            <person name="Castelle C.J."/>
            <person name="Singh A."/>
            <person name="Brown C.T."/>
            <person name="Anantharaman K."/>
            <person name="Sharon I."/>
            <person name="Hug L.A."/>
            <person name="Burstein D."/>
            <person name="Emerson J.B."/>
            <person name="Thomas B.C."/>
            <person name="Banfield J.F."/>
        </authorList>
    </citation>
    <scope>NUCLEOTIDE SEQUENCE [LARGE SCALE GENOMIC DNA]</scope>
    <source>
        <strain evidence="2">CG1_02_43_90</strain>
    </source>
</reference>
<keyword evidence="1" id="KW-0812">Transmembrane</keyword>
<accession>A0A1J4V1S2</accession>
<dbReference type="STRING" id="1805281.AUJ77_00640"/>
<dbReference type="AlphaFoldDB" id="A0A1J4V1S2"/>
<comment type="caution">
    <text evidence="2">The sequence shown here is derived from an EMBL/GenBank/DDBJ whole genome shotgun (WGS) entry which is preliminary data.</text>
</comment>
<dbReference type="Proteomes" id="UP000181992">
    <property type="component" value="Unassembled WGS sequence"/>
</dbReference>
<dbReference type="InterPro" id="IPR014717">
    <property type="entry name" value="Transl_elong_EF1B/ribsomal_bS6"/>
</dbReference>
<dbReference type="Gene3D" id="3.30.70.60">
    <property type="match status" value="1"/>
</dbReference>
<organism evidence="2 3">
    <name type="scientific">Candidatus Nomurabacteria bacterium CG1_02_43_90</name>
    <dbReference type="NCBI Taxonomy" id="1805281"/>
    <lineage>
        <taxon>Bacteria</taxon>
        <taxon>Candidatus Nomuraibacteriota</taxon>
    </lineage>
</organism>